<dbReference type="Proteomes" id="UP001596364">
    <property type="component" value="Unassembled WGS sequence"/>
</dbReference>
<dbReference type="RefSeq" id="WP_131257457.1">
    <property type="nucleotide sequence ID" value="NZ_JBHSUS010000001.1"/>
</dbReference>
<accession>A0ABW1XKG9</accession>
<dbReference type="EMBL" id="JBHSUS010000001">
    <property type="protein sequence ID" value="MFC6439265.1"/>
    <property type="molecule type" value="Genomic_DNA"/>
</dbReference>
<evidence type="ECO:0000313" key="2">
    <source>
        <dbReference type="Proteomes" id="UP001596364"/>
    </source>
</evidence>
<comment type="caution">
    <text evidence="1">The sequence shown here is derived from an EMBL/GenBank/DDBJ whole genome shotgun (WGS) entry which is preliminary data.</text>
</comment>
<name>A0ABW1XKG9_9ALTE</name>
<reference evidence="2" key="1">
    <citation type="journal article" date="2019" name="Int. J. Syst. Evol. Microbiol.">
        <title>The Global Catalogue of Microorganisms (GCM) 10K type strain sequencing project: providing services to taxonomists for standard genome sequencing and annotation.</title>
        <authorList>
            <consortium name="The Broad Institute Genomics Platform"/>
            <consortium name="The Broad Institute Genome Sequencing Center for Infectious Disease"/>
            <person name="Wu L."/>
            <person name="Ma J."/>
        </authorList>
    </citation>
    <scope>NUCLEOTIDE SEQUENCE [LARGE SCALE GENOMIC DNA]</scope>
    <source>
        <strain evidence="2">CGMCC 1.16031</strain>
    </source>
</reference>
<dbReference type="SUPFAM" id="SSF102220">
    <property type="entry name" value="DNA polymerase III psi subunit"/>
    <property type="match status" value="1"/>
</dbReference>
<gene>
    <name evidence="1" type="ORF">ACFP85_03775</name>
</gene>
<sequence>MILTARSGNLAAMQKITPYQQAVLTELGIPVWSIRDDAPAHIREAGSIVAMPESATANEVQAPELLVQAPEQLVHAAPVALAKSADPASGIAALKQAMGMGEPVQTQPAPAREEALPEPVAEEFTPAVQAQAVTELPNLFESSDVFVNDVKCALPHDPALIWNEGEQFAVNGNTLVTPALLQLKHSPDLKQQLWQVLQTWQN</sequence>
<evidence type="ECO:0000313" key="1">
    <source>
        <dbReference type="EMBL" id="MFC6439265.1"/>
    </source>
</evidence>
<protein>
    <submittedName>
        <fullName evidence="1">Uncharacterized protein</fullName>
    </submittedName>
</protein>
<keyword evidence="2" id="KW-1185">Reference proteome</keyword>
<organism evidence="1 2">
    <name type="scientific">Pseudobowmanella zhangzhouensis</name>
    <dbReference type="NCBI Taxonomy" id="1537679"/>
    <lineage>
        <taxon>Bacteria</taxon>
        <taxon>Pseudomonadati</taxon>
        <taxon>Pseudomonadota</taxon>
        <taxon>Gammaproteobacteria</taxon>
        <taxon>Alteromonadales</taxon>
        <taxon>Alteromonadaceae</taxon>
    </lineage>
</organism>
<proteinExistence type="predicted"/>
<dbReference type="InterPro" id="IPR036654">
    <property type="entry name" value="DNA_pol_III_psi_sf"/>
</dbReference>